<keyword evidence="3" id="KW-1185">Reference proteome</keyword>
<sequence length="61" mass="7116">MHIDERVAELGSTDITIVFGNEEDTRDRRRNWGEESEDEDDEDDNVCNREAEADTEIHAHK</sequence>
<proteinExistence type="predicted"/>
<dbReference type="AlphaFoldDB" id="A0A1D1W851"/>
<evidence type="ECO:0000313" key="2">
    <source>
        <dbReference type="EMBL" id="GAV09093.1"/>
    </source>
</evidence>
<comment type="caution">
    <text evidence="2">The sequence shown here is derived from an EMBL/GenBank/DDBJ whole genome shotgun (WGS) entry which is preliminary data.</text>
</comment>
<gene>
    <name evidence="2" type="primary">RvY_18690-1</name>
    <name evidence="2" type="synonym">RvY_18690.1</name>
    <name evidence="2" type="ORF">RvY_18690</name>
</gene>
<organism evidence="2 3">
    <name type="scientific">Ramazzottius varieornatus</name>
    <name type="common">Water bear</name>
    <name type="synonym">Tardigrade</name>
    <dbReference type="NCBI Taxonomy" id="947166"/>
    <lineage>
        <taxon>Eukaryota</taxon>
        <taxon>Metazoa</taxon>
        <taxon>Ecdysozoa</taxon>
        <taxon>Tardigrada</taxon>
        <taxon>Eutardigrada</taxon>
        <taxon>Parachela</taxon>
        <taxon>Hypsibioidea</taxon>
        <taxon>Ramazzottiidae</taxon>
        <taxon>Ramazzottius</taxon>
    </lineage>
</organism>
<feature type="compositionally biased region" description="Basic and acidic residues" evidence="1">
    <location>
        <begin position="23"/>
        <end position="33"/>
    </location>
</feature>
<evidence type="ECO:0000313" key="3">
    <source>
        <dbReference type="Proteomes" id="UP000186922"/>
    </source>
</evidence>
<evidence type="ECO:0000256" key="1">
    <source>
        <dbReference type="SAM" id="MobiDB-lite"/>
    </source>
</evidence>
<accession>A0A1D1W851</accession>
<reference evidence="2 3" key="1">
    <citation type="journal article" date="2016" name="Nat. Commun.">
        <title>Extremotolerant tardigrade genome and improved radiotolerance of human cultured cells by tardigrade-unique protein.</title>
        <authorList>
            <person name="Hashimoto T."/>
            <person name="Horikawa D.D."/>
            <person name="Saito Y."/>
            <person name="Kuwahara H."/>
            <person name="Kozuka-Hata H."/>
            <person name="Shin-I T."/>
            <person name="Minakuchi Y."/>
            <person name="Ohishi K."/>
            <person name="Motoyama A."/>
            <person name="Aizu T."/>
            <person name="Enomoto A."/>
            <person name="Kondo K."/>
            <person name="Tanaka S."/>
            <person name="Hara Y."/>
            <person name="Koshikawa S."/>
            <person name="Sagara H."/>
            <person name="Miura T."/>
            <person name="Yokobori S."/>
            <person name="Miyagawa K."/>
            <person name="Suzuki Y."/>
            <person name="Kubo T."/>
            <person name="Oyama M."/>
            <person name="Kohara Y."/>
            <person name="Fujiyama A."/>
            <person name="Arakawa K."/>
            <person name="Katayama T."/>
            <person name="Toyoda A."/>
            <person name="Kunieda T."/>
        </authorList>
    </citation>
    <scope>NUCLEOTIDE SEQUENCE [LARGE SCALE GENOMIC DNA]</scope>
    <source>
        <strain evidence="2 3">YOKOZUNA-1</strain>
    </source>
</reference>
<feature type="compositionally biased region" description="Acidic residues" evidence="1">
    <location>
        <begin position="34"/>
        <end position="45"/>
    </location>
</feature>
<name>A0A1D1W851_RAMVA</name>
<feature type="region of interest" description="Disordered" evidence="1">
    <location>
        <begin position="1"/>
        <end position="61"/>
    </location>
</feature>
<protein>
    <submittedName>
        <fullName evidence="2">Uncharacterized protein</fullName>
    </submittedName>
</protein>
<dbReference type="Proteomes" id="UP000186922">
    <property type="component" value="Unassembled WGS sequence"/>
</dbReference>
<dbReference type="EMBL" id="BDGG01000020">
    <property type="protein sequence ID" value="GAV09093.1"/>
    <property type="molecule type" value="Genomic_DNA"/>
</dbReference>
<feature type="compositionally biased region" description="Basic and acidic residues" evidence="1">
    <location>
        <begin position="46"/>
        <end position="61"/>
    </location>
</feature>